<dbReference type="InterPro" id="IPR027417">
    <property type="entry name" value="P-loop_NTPase"/>
</dbReference>
<comment type="caution">
    <text evidence="1">The sequence shown here is derived from an EMBL/GenBank/DDBJ whole genome shotgun (WGS) entry which is preliminary data.</text>
</comment>
<evidence type="ECO:0000313" key="1">
    <source>
        <dbReference type="EMBL" id="TVY12498.1"/>
    </source>
</evidence>
<accession>A0A8T9AXP6</accession>
<dbReference type="Proteomes" id="UP000469559">
    <property type="component" value="Unassembled WGS sequence"/>
</dbReference>
<dbReference type="PANTHER" id="PTHR10622">
    <property type="entry name" value="HET DOMAIN-CONTAINING PROTEIN"/>
    <property type="match status" value="1"/>
</dbReference>
<dbReference type="AlphaFoldDB" id="A0A8T9AXP6"/>
<reference evidence="1 2" key="1">
    <citation type="submission" date="2018-05" db="EMBL/GenBank/DDBJ databases">
        <title>Whole genome sequencing for identification of molecular markers to develop diagnostic detection tools for the regulated plant pathogen Lachnellula willkommii.</title>
        <authorList>
            <person name="Giroux E."/>
            <person name="Bilodeau G."/>
        </authorList>
    </citation>
    <scope>NUCLEOTIDE SEQUENCE [LARGE SCALE GENOMIC DNA]</scope>
    <source>
        <strain evidence="1 2">CBS 203.66</strain>
    </source>
</reference>
<feature type="non-terminal residue" evidence="1">
    <location>
        <position position="1"/>
    </location>
</feature>
<dbReference type="EMBL" id="QGMF01002108">
    <property type="protein sequence ID" value="TVY12498.1"/>
    <property type="molecule type" value="Genomic_DNA"/>
</dbReference>
<dbReference type="Gene3D" id="3.40.50.300">
    <property type="entry name" value="P-loop containing nucleotide triphosphate hydrolases"/>
    <property type="match status" value="1"/>
</dbReference>
<dbReference type="OrthoDB" id="674604at2759"/>
<dbReference type="SUPFAM" id="SSF52540">
    <property type="entry name" value="P-loop containing nucleoside triphosphate hydrolases"/>
    <property type="match status" value="1"/>
</dbReference>
<proteinExistence type="predicted"/>
<keyword evidence="2" id="KW-1185">Reference proteome</keyword>
<sequence length="346" mass="39190">TVNKAGWRKIQFCAKQVAVDTCCIDKKNAVKLSAAINSIFRWYQNAARCYVYLIDVSEPDTGADDRRELIAPRLVDFFSLEGKRLGNKVLFKSTIHEITGIANKALQGDTLSNFKRRNTTIEEDGAYCLIGILDISMVPNYGERRDQAFRRLEEEIHKLYKGIDFEQFAIELNLASFPAAVQLVAREKELSKMHELLQGHSSRSCVVLHGLRGIGKTQLAITYARRYKEKHYPSTNILSSVDQDKDLDQVVSSVKAWLDFPRNTRWLIIYNNFDNSKAPNNPDGSAVDILQFLPQSDHGSVIITTRSSRVRHGERIHIQKLLDVKEGLKIVSNISGRKSIEKGILV</sequence>
<evidence type="ECO:0000313" key="2">
    <source>
        <dbReference type="Proteomes" id="UP000469559"/>
    </source>
</evidence>
<dbReference type="PANTHER" id="PTHR10622:SF13">
    <property type="entry name" value="NACHT DOMAIN-CONTAINING PROTEIN"/>
    <property type="match status" value="1"/>
</dbReference>
<organism evidence="1 2">
    <name type="scientific">Lachnellula arida</name>
    <dbReference type="NCBI Taxonomy" id="1316785"/>
    <lineage>
        <taxon>Eukaryota</taxon>
        <taxon>Fungi</taxon>
        <taxon>Dikarya</taxon>
        <taxon>Ascomycota</taxon>
        <taxon>Pezizomycotina</taxon>
        <taxon>Leotiomycetes</taxon>
        <taxon>Helotiales</taxon>
        <taxon>Lachnaceae</taxon>
        <taxon>Lachnellula</taxon>
    </lineage>
</organism>
<name>A0A8T9AXP6_9HELO</name>
<protein>
    <submittedName>
        <fullName evidence="1">Vegetative incompatibility protein HET-E-1</fullName>
    </submittedName>
</protein>
<gene>
    <name evidence="1" type="primary">HET-E1_23</name>
    <name evidence="1" type="ORF">LARI1_G009336</name>
</gene>